<evidence type="ECO:0000313" key="1">
    <source>
        <dbReference type="EMBL" id="PFH50892.1"/>
    </source>
</evidence>
<name>A0A2A9NT81_9AGAR</name>
<keyword evidence="2" id="KW-1185">Reference proteome</keyword>
<reference evidence="1 2" key="1">
    <citation type="submission" date="2014-02" db="EMBL/GenBank/DDBJ databases">
        <title>Transposable element dynamics among asymbiotic and ectomycorrhizal Amanita fungi.</title>
        <authorList>
            <consortium name="DOE Joint Genome Institute"/>
            <person name="Hess J."/>
            <person name="Skrede I."/>
            <person name="Wolfe B."/>
            <person name="LaButti K."/>
            <person name="Ohm R.A."/>
            <person name="Grigoriev I.V."/>
            <person name="Pringle A."/>
        </authorList>
    </citation>
    <scope>NUCLEOTIDE SEQUENCE [LARGE SCALE GENOMIC DNA]</scope>
    <source>
        <strain evidence="1 2">SKay4041</strain>
    </source>
</reference>
<sequence length="406" mass="45579">MATYGIRAPIPSYATLPQADEERIAYSPRPGFDSYRGTLVRRWRKESLALYDQEENAELPIYDRDDVLEGRLSLFVSKDEASVERTIFSRDLKLWEAPTDKRGSKARCPGTLAFSFAFPSTYLVRSGEELWRNQLPPSYRAVFLGLTTMSAICTYHLTLSVTRAYDCKIWTWKNTTTHTLSLEYRPKTYTIDPLPNVALDSRPAFKYDPNSWLQLSNTIKPIEADTARPVECTLFLPNAKSFAITDQIPFHVQLSGPLSSMQKLVPLGGGGDRRPQRKRFSLRTADPALLEISIMRDVSVDVNGEQTVRSQAIGSGRCRQLPPTYDCQEGDSVSDPLVAIDWDGQISCGEEVTSGGFNTHDLVVKDFIQLQITPGTSGAKLFTPLQVTHPIKLVTNAWRELHPADR</sequence>
<accession>A0A2A9NT81</accession>
<proteinExistence type="predicted"/>
<gene>
    <name evidence="1" type="ORF">AMATHDRAFT_143937</name>
</gene>
<organism evidence="1 2">
    <name type="scientific">Amanita thiersii Skay4041</name>
    <dbReference type="NCBI Taxonomy" id="703135"/>
    <lineage>
        <taxon>Eukaryota</taxon>
        <taxon>Fungi</taxon>
        <taxon>Dikarya</taxon>
        <taxon>Basidiomycota</taxon>
        <taxon>Agaricomycotina</taxon>
        <taxon>Agaricomycetes</taxon>
        <taxon>Agaricomycetidae</taxon>
        <taxon>Agaricales</taxon>
        <taxon>Pluteineae</taxon>
        <taxon>Amanitaceae</taxon>
        <taxon>Amanita</taxon>
    </lineage>
</organism>
<evidence type="ECO:0000313" key="2">
    <source>
        <dbReference type="Proteomes" id="UP000242287"/>
    </source>
</evidence>
<dbReference type="AlphaFoldDB" id="A0A2A9NT81"/>
<dbReference type="STRING" id="703135.A0A2A9NT81"/>
<evidence type="ECO:0008006" key="3">
    <source>
        <dbReference type="Google" id="ProtNLM"/>
    </source>
</evidence>
<protein>
    <recommendedName>
        <fullName evidence="3">Arrestin-like N-terminal domain-containing protein</fullName>
    </recommendedName>
</protein>
<dbReference type="Proteomes" id="UP000242287">
    <property type="component" value="Unassembled WGS sequence"/>
</dbReference>
<dbReference type="EMBL" id="KZ301995">
    <property type="protein sequence ID" value="PFH50892.1"/>
    <property type="molecule type" value="Genomic_DNA"/>
</dbReference>
<dbReference type="OrthoDB" id="3252135at2759"/>